<dbReference type="Proteomes" id="UP000735302">
    <property type="component" value="Unassembled WGS sequence"/>
</dbReference>
<organism evidence="1 2">
    <name type="scientific">Plakobranchus ocellatus</name>
    <dbReference type="NCBI Taxonomy" id="259542"/>
    <lineage>
        <taxon>Eukaryota</taxon>
        <taxon>Metazoa</taxon>
        <taxon>Spiralia</taxon>
        <taxon>Lophotrochozoa</taxon>
        <taxon>Mollusca</taxon>
        <taxon>Gastropoda</taxon>
        <taxon>Heterobranchia</taxon>
        <taxon>Euthyneura</taxon>
        <taxon>Panpulmonata</taxon>
        <taxon>Sacoglossa</taxon>
        <taxon>Placobranchoidea</taxon>
        <taxon>Plakobranchidae</taxon>
        <taxon>Plakobranchus</taxon>
    </lineage>
</organism>
<keyword evidence="2" id="KW-1185">Reference proteome</keyword>
<accession>A0AAV4CAN1</accession>
<protein>
    <submittedName>
        <fullName evidence="1">Uncharacterized protein</fullName>
    </submittedName>
</protein>
<gene>
    <name evidence="1" type="ORF">PoB_005885600</name>
</gene>
<dbReference type="AlphaFoldDB" id="A0AAV4CAN1"/>
<evidence type="ECO:0000313" key="1">
    <source>
        <dbReference type="EMBL" id="GFO32351.1"/>
    </source>
</evidence>
<name>A0AAV4CAN1_9GAST</name>
<evidence type="ECO:0000313" key="2">
    <source>
        <dbReference type="Proteomes" id="UP000735302"/>
    </source>
</evidence>
<sequence length="110" mass="12408">MISAFRAFREARIVGPLQIDLRAEFTYYQSRQFAVCLSTGPRRQYDITCGDYSDHIEQRFLCLWLFHNKLISAFQATVLFCKSTNAIKSAGITTANVGADALVIVPPKFP</sequence>
<comment type="caution">
    <text evidence="1">The sequence shown here is derived from an EMBL/GenBank/DDBJ whole genome shotgun (WGS) entry which is preliminary data.</text>
</comment>
<dbReference type="EMBL" id="BLXT01006603">
    <property type="protein sequence ID" value="GFO32351.1"/>
    <property type="molecule type" value="Genomic_DNA"/>
</dbReference>
<reference evidence="1 2" key="1">
    <citation type="journal article" date="2021" name="Elife">
        <title>Chloroplast acquisition without the gene transfer in kleptoplastic sea slugs, Plakobranchus ocellatus.</title>
        <authorList>
            <person name="Maeda T."/>
            <person name="Takahashi S."/>
            <person name="Yoshida T."/>
            <person name="Shimamura S."/>
            <person name="Takaki Y."/>
            <person name="Nagai Y."/>
            <person name="Toyoda A."/>
            <person name="Suzuki Y."/>
            <person name="Arimoto A."/>
            <person name="Ishii H."/>
            <person name="Satoh N."/>
            <person name="Nishiyama T."/>
            <person name="Hasebe M."/>
            <person name="Maruyama T."/>
            <person name="Minagawa J."/>
            <person name="Obokata J."/>
            <person name="Shigenobu S."/>
        </authorList>
    </citation>
    <scope>NUCLEOTIDE SEQUENCE [LARGE SCALE GENOMIC DNA]</scope>
</reference>
<proteinExistence type="predicted"/>